<dbReference type="InterPro" id="IPR000182">
    <property type="entry name" value="GNAT_dom"/>
</dbReference>
<dbReference type="SUPFAM" id="SSF55729">
    <property type="entry name" value="Acyl-CoA N-acyltransferases (Nat)"/>
    <property type="match status" value="1"/>
</dbReference>
<dbReference type="PANTHER" id="PTHR43792">
    <property type="entry name" value="GNAT FAMILY, PUTATIVE (AFU_ORTHOLOGUE AFUA_3G00765)-RELATED-RELATED"/>
    <property type="match status" value="1"/>
</dbReference>
<dbReference type="PROSITE" id="PS51186">
    <property type="entry name" value="GNAT"/>
    <property type="match status" value="1"/>
</dbReference>
<evidence type="ECO:0000259" key="1">
    <source>
        <dbReference type="PROSITE" id="PS51186"/>
    </source>
</evidence>
<evidence type="ECO:0000313" key="3">
    <source>
        <dbReference type="Proteomes" id="UP000460949"/>
    </source>
</evidence>
<keyword evidence="2" id="KW-0808">Transferase</keyword>
<dbReference type="Proteomes" id="UP000460949">
    <property type="component" value="Unassembled WGS sequence"/>
</dbReference>
<dbReference type="PANTHER" id="PTHR43792:SF1">
    <property type="entry name" value="N-ACETYLTRANSFERASE DOMAIN-CONTAINING PROTEIN"/>
    <property type="match status" value="1"/>
</dbReference>
<name>A0A845DM87_9BACI</name>
<dbReference type="EMBL" id="WMET01000001">
    <property type="protein sequence ID" value="MYL18731.1"/>
    <property type="molecule type" value="Genomic_DNA"/>
</dbReference>
<dbReference type="RefSeq" id="WP_160835180.1">
    <property type="nucleotide sequence ID" value="NZ_WMET01000001.1"/>
</dbReference>
<feature type="domain" description="N-acetyltransferase" evidence="1">
    <location>
        <begin position="14"/>
        <end position="161"/>
    </location>
</feature>
<gene>
    <name evidence="2" type="ORF">GLW04_02450</name>
</gene>
<protein>
    <submittedName>
        <fullName evidence="2">GNAT family N-acetyltransferase</fullName>
    </submittedName>
</protein>
<proteinExistence type="predicted"/>
<organism evidence="2 3">
    <name type="scientific">Halobacillus litoralis</name>
    <dbReference type="NCBI Taxonomy" id="45668"/>
    <lineage>
        <taxon>Bacteria</taxon>
        <taxon>Bacillati</taxon>
        <taxon>Bacillota</taxon>
        <taxon>Bacilli</taxon>
        <taxon>Bacillales</taxon>
        <taxon>Bacillaceae</taxon>
        <taxon>Halobacillus</taxon>
    </lineage>
</organism>
<dbReference type="InterPro" id="IPR016181">
    <property type="entry name" value="Acyl_CoA_acyltransferase"/>
</dbReference>
<comment type="caution">
    <text evidence="2">The sequence shown here is derived from an EMBL/GenBank/DDBJ whole genome shotgun (WGS) entry which is preliminary data.</text>
</comment>
<reference evidence="2 3" key="1">
    <citation type="submission" date="2019-11" db="EMBL/GenBank/DDBJ databases">
        <title>Genome sequences of 17 halophilic strains isolated from different environments.</title>
        <authorList>
            <person name="Furrow R.E."/>
        </authorList>
    </citation>
    <scope>NUCLEOTIDE SEQUENCE [LARGE SCALE GENOMIC DNA]</scope>
    <source>
        <strain evidence="2 3">22511_23_Filter</strain>
    </source>
</reference>
<dbReference type="AlphaFoldDB" id="A0A845DM87"/>
<accession>A0A845DM87</accession>
<dbReference type="Pfam" id="PF13302">
    <property type="entry name" value="Acetyltransf_3"/>
    <property type="match status" value="1"/>
</dbReference>
<dbReference type="GO" id="GO:0016747">
    <property type="term" value="F:acyltransferase activity, transferring groups other than amino-acyl groups"/>
    <property type="evidence" value="ECO:0007669"/>
    <property type="project" value="InterPro"/>
</dbReference>
<evidence type="ECO:0000313" key="2">
    <source>
        <dbReference type="EMBL" id="MYL18731.1"/>
    </source>
</evidence>
<dbReference type="Gene3D" id="3.40.630.30">
    <property type="match status" value="1"/>
</dbReference>
<dbReference type="InterPro" id="IPR051531">
    <property type="entry name" value="N-acetyltransferase"/>
</dbReference>
<sequence length="161" mass="18786">MSEESNAVLETPRCYVRPFTSVDIEAFMSYRNDLDWMKYQGFKGFTRQVYETTLLNPQRVEDGSQLAVIRKKDHVLLGDVFLLKKEDDFWVGYTIDPSYKRQGYAYEIVQALTHWIRSKGDYVIKAGVEKENLPSINLLEKSGFQRMEEEDGEFVYVWSGG</sequence>